<dbReference type="EMBL" id="JAVHJO010000012">
    <property type="protein sequence ID" value="KAK6532074.1"/>
    <property type="molecule type" value="Genomic_DNA"/>
</dbReference>
<protein>
    <submittedName>
        <fullName evidence="1">Uncharacterized protein</fullName>
    </submittedName>
</protein>
<comment type="caution">
    <text evidence="1">The sequence shown here is derived from an EMBL/GenBank/DDBJ whole genome shotgun (WGS) entry which is preliminary data.</text>
</comment>
<evidence type="ECO:0000313" key="1">
    <source>
        <dbReference type="EMBL" id="KAK6532074.1"/>
    </source>
</evidence>
<reference evidence="1 2" key="1">
    <citation type="submission" date="2019-10" db="EMBL/GenBank/DDBJ databases">
        <authorList>
            <person name="Palmer J.M."/>
        </authorList>
    </citation>
    <scope>NUCLEOTIDE SEQUENCE [LARGE SCALE GENOMIC DNA]</scope>
    <source>
        <strain evidence="1 2">TWF694</strain>
    </source>
</reference>
<dbReference type="Proteomes" id="UP001365542">
    <property type="component" value="Unassembled WGS sequence"/>
</dbReference>
<evidence type="ECO:0000313" key="2">
    <source>
        <dbReference type="Proteomes" id="UP001365542"/>
    </source>
</evidence>
<proteinExistence type="predicted"/>
<accession>A0AAV9X1W8</accession>
<keyword evidence="2" id="KW-1185">Reference proteome</keyword>
<organism evidence="1 2">
    <name type="scientific">Orbilia ellipsospora</name>
    <dbReference type="NCBI Taxonomy" id="2528407"/>
    <lineage>
        <taxon>Eukaryota</taxon>
        <taxon>Fungi</taxon>
        <taxon>Dikarya</taxon>
        <taxon>Ascomycota</taxon>
        <taxon>Pezizomycotina</taxon>
        <taxon>Orbiliomycetes</taxon>
        <taxon>Orbiliales</taxon>
        <taxon>Orbiliaceae</taxon>
        <taxon>Orbilia</taxon>
    </lineage>
</organism>
<name>A0AAV9X1W8_9PEZI</name>
<sequence>MCNGFSSRASEGGALAVLRGQGRHTGTPFNAKITLHNPVEDISIPTKATFLLEKGGRMPCLNSCCLIIHQDGNLTSEVVASKPPLHYIPFDFQGTDNCEISLSSRLDLGVGGQGIIGRKMTLMNSRQVIAEGIVGWN</sequence>
<gene>
    <name evidence="1" type="ORF">TWF694_003236</name>
</gene>
<dbReference type="AlphaFoldDB" id="A0AAV9X1W8"/>